<dbReference type="AlphaFoldDB" id="A0A249KAN4"/>
<evidence type="ECO:0000313" key="1">
    <source>
        <dbReference type="EMBL" id="ASY13775.1"/>
    </source>
</evidence>
<name>A0A249KAN4_9ACTN</name>
<proteinExistence type="predicted"/>
<keyword evidence="2" id="KW-1185">Reference proteome</keyword>
<accession>A0A249KAN4</accession>
<reference evidence="1 2" key="1">
    <citation type="submission" date="2016-07" db="EMBL/GenBank/DDBJ databases">
        <title>High microdiversification within the ubiquitous acI lineage of Actinobacteria.</title>
        <authorList>
            <person name="Neuenschwander S.M."/>
            <person name="Salcher M."/>
            <person name="Ghai R."/>
            <person name="Pernthaler J."/>
        </authorList>
    </citation>
    <scope>NUCLEOTIDE SEQUENCE [LARGE SCALE GENOMIC DNA]</scope>
    <source>
        <strain evidence="1">MMS-21-160</strain>
    </source>
</reference>
<protein>
    <submittedName>
        <fullName evidence="1">Uncharacterized protein</fullName>
    </submittedName>
</protein>
<dbReference type="Proteomes" id="UP000217171">
    <property type="component" value="Chromosome"/>
</dbReference>
<dbReference type="OrthoDB" id="9429659at2"/>
<organism evidence="1 2">
    <name type="scientific">Candidatus Nanopelagicus hibericus</name>
    <dbReference type="NCBI Taxonomy" id="1884915"/>
    <lineage>
        <taxon>Bacteria</taxon>
        <taxon>Bacillati</taxon>
        <taxon>Actinomycetota</taxon>
        <taxon>Actinomycetes</taxon>
        <taxon>Candidatus Nanopelagicales</taxon>
        <taxon>Candidatus Nanopelagicaceae</taxon>
        <taxon>Candidatus Nanopelagicus</taxon>
    </lineage>
</organism>
<dbReference type="KEGG" id="nhi:B1s21160_05615"/>
<evidence type="ECO:0000313" key="2">
    <source>
        <dbReference type="Proteomes" id="UP000217171"/>
    </source>
</evidence>
<sequence>MTDVIIKATKIKRRAKLFMFINKNLTKIPTEKTAVISDLFPIKKGNDWHTEFELLNVSGLIMGDNNESKPYVVNFYFFSSTGNLLGSRSVTVENIGRKTIKLSELMTGEIKEAATFSVFHPPIYDKTDMAGSFLAERGYCGYEYQNLGVKGYVHGNLDAVALVRGEVQPLGNSGLIPRFYTVQHCLRGPAKYEFVFTNPTSGKMKITPNISLNMTNWLAKESFIMNSLGSHTFTVDIKENEKAYVRFKSKLYLGRPVVFRISNDSMDVFHG</sequence>
<gene>
    <name evidence="1" type="ORF">B1s21160_05615</name>
</gene>
<dbReference type="RefSeq" id="WP_095672747.1">
    <property type="nucleotide sequence ID" value="NZ_CP016771.1"/>
</dbReference>
<dbReference type="EMBL" id="CP016771">
    <property type="protein sequence ID" value="ASY13775.1"/>
    <property type="molecule type" value="Genomic_DNA"/>
</dbReference>